<dbReference type="InterPro" id="IPR037510">
    <property type="entry name" value="PdxA"/>
</dbReference>
<keyword evidence="6 7" id="KW-0664">Pyridoxine biosynthesis</keyword>
<dbReference type="InterPro" id="IPR005255">
    <property type="entry name" value="PdxA_fam"/>
</dbReference>
<dbReference type="PANTHER" id="PTHR30004">
    <property type="entry name" value="4-HYDROXYTHREONINE-4-PHOSPHATE DEHYDROGENASE"/>
    <property type="match status" value="1"/>
</dbReference>
<evidence type="ECO:0000256" key="8">
    <source>
        <dbReference type="SAM" id="MobiDB-lite"/>
    </source>
</evidence>
<evidence type="ECO:0000256" key="5">
    <source>
        <dbReference type="ARBA" id="ARBA00023027"/>
    </source>
</evidence>
<comment type="subunit">
    <text evidence="7">Homodimer.</text>
</comment>
<comment type="miscellaneous">
    <text evidence="7">The active site is located at the dimer interface.</text>
</comment>
<feature type="binding site" evidence="7">
    <location>
        <position position="173"/>
    </location>
    <ligand>
        <name>a divalent metal cation</name>
        <dbReference type="ChEBI" id="CHEBI:60240"/>
        <note>ligand shared between dimeric partners</note>
    </ligand>
</feature>
<dbReference type="HAMAP" id="MF_00536">
    <property type="entry name" value="PdxA"/>
    <property type="match status" value="1"/>
</dbReference>
<evidence type="ECO:0000256" key="7">
    <source>
        <dbReference type="HAMAP-Rule" id="MF_00536"/>
    </source>
</evidence>
<dbReference type="STRING" id="1121409.SAMN02745124_01845"/>
<dbReference type="GO" id="GO:0046872">
    <property type="term" value="F:metal ion binding"/>
    <property type="evidence" value="ECO:0007669"/>
    <property type="project" value="UniProtKB-UniRule"/>
</dbReference>
<feature type="binding site" evidence="7">
    <location>
        <position position="143"/>
    </location>
    <ligand>
        <name>substrate</name>
    </ligand>
</feature>
<feature type="binding site" evidence="7">
    <location>
        <position position="299"/>
    </location>
    <ligand>
        <name>substrate</name>
    </ligand>
</feature>
<organism evidence="9 10">
    <name type="scientific">Desulfofustis glycolicus DSM 9705</name>
    <dbReference type="NCBI Taxonomy" id="1121409"/>
    <lineage>
        <taxon>Bacteria</taxon>
        <taxon>Pseudomonadati</taxon>
        <taxon>Thermodesulfobacteriota</taxon>
        <taxon>Desulfobulbia</taxon>
        <taxon>Desulfobulbales</taxon>
        <taxon>Desulfocapsaceae</taxon>
        <taxon>Desulfofustis</taxon>
    </lineage>
</organism>
<dbReference type="GO" id="GO:0042823">
    <property type="term" value="P:pyridoxal phosphate biosynthetic process"/>
    <property type="evidence" value="ECO:0007669"/>
    <property type="project" value="UniProtKB-UniRule"/>
</dbReference>
<dbReference type="Pfam" id="PF04166">
    <property type="entry name" value="PdxA"/>
    <property type="match status" value="1"/>
</dbReference>
<feature type="region of interest" description="Disordered" evidence="8">
    <location>
        <begin position="334"/>
        <end position="353"/>
    </location>
</feature>
<comment type="subcellular location">
    <subcellularLocation>
        <location evidence="7">Cytoplasm</location>
    </subcellularLocation>
</comment>
<comment type="function">
    <text evidence="7">Catalyzes the NAD(P)-dependent oxidation of 4-(phosphooxy)-L-threonine (HTP) into 2-amino-3-oxo-4-(phosphooxy)butyric acid which spontaneously decarboxylates to form 3-amino-2-oxopropyl phosphate (AHAP).</text>
</comment>
<name>A0A1M5VRF3_9BACT</name>
<dbReference type="AlphaFoldDB" id="A0A1M5VRF3"/>
<dbReference type="RefSeq" id="WP_073375412.1">
    <property type="nucleotide sequence ID" value="NZ_FQXS01000009.1"/>
</dbReference>
<sequence>MSRQPARAAAPVGITMGCPVGIGPEIIISSWQTCSRTLATPPVVIGDRAVLAMTARQLGRHMPIADWQPGRPPQPDVLNVLTASRLDPDTLRAGQPSRATGLAMAGYIDTAISLCTEGLLDAIATGPISKAALNLAGYPFPGHTEMLAARTGAERVAMMLTGSRLRVVLVTIHCALADVVPALTGASIIELITLTELALRTDFGLDKPRIAVAGLNPHGGEGGMFGREEIEIIAPAVRHCARLGITIDGPFPPDTVFHQAASGRFDVVVCMYHDQGLIPFKLLHFHDGVNVTLGLPIIRTSVDHGTAYDIAGRGVADCRSLEQAVTLAAELAENRRRSAERASGTLSDKQEGS</sequence>
<proteinExistence type="inferred from homology"/>
<dbReference type="Proteomes" id="UP000184139">
    <property type="component" value="Unassembled WGS sequence"/>
</dbReference>
<keyword evidence="2 7" id="KW-0479">Metal-binding</keyword>
<dbReference type="EC" id="1.1.1.262" evidence="7"/>
<accession>A0A1M5VRF3</accession>
<dbReference type="PANTHER" id="PTHR30004:SF6">
    <property type="entry name" value="D-THREONATE 4-PHOSPHATE DEHYDROGENASE"/>
    <property type="match status" value="1"/>
</dbReference>
<comment type="catalytic activity">
    <reaction evidence="7">
        <text>4-(phosphooxy)-L-threonine + NAD(+) = 3-amino-2-oxopropyl phosphate + CO2 + NADH</text>
        <dbReference type="Rhea" id="RHEA:32275"/>
        <dbReference type="ChEBI" id="CHEBI:16526"/>
        <dbReference type="ChEBI" id="CHEBI:57279"/>
        <dbReference type="ChEBI" id="CHEBI:57540"/>
        <dbReference type="ChEBI" id="CHEBI:57945"/>
        <dbReference type="ChEBI" id="CHEBI:58452"/>
        <dbReference type="EC" id="1.1.1.262"/>
    </reaction>
</comment>
<keyword evidence="4 7" id="KW-0560">Oxidoreductase</keyword>
<comment type="similarity">
    <text evidence="7">Belongs to the PdxA family.</text>
</comment>
<keyword evidence="10" id="KW-1185">Reference proteome</keyword>
<evidence type="ECO:0000256" key="6">
    <source>
        <dbReference type="ARBA" id="ARBA00023096"/>
    </source>
</evidence>
<feature type="binding site" evidence="7">
    <location>
        <position position="281"/>
    </location>
    <ligand>
        <name>substrate</name>
    </ligand>
</feature>
<dbReference type="PROSITE" id="PS51257">
    <property type="entry name" value="PROKAR_LIPOPROTEIN"/>
    <property type="match status" value="1"/>
</dbReference>
<dbReference type="EMBL" id="FQXS01000009">
    <property type="protein sequence ID" value="SHH77832.1"/>
    <property type="molecule type" value="Genomic_DNA"/>
</dbReference>
<dbReference type="OrthoDB" id="9801783at2"/>
<feature type="binding site" evidence="7">
    <location>
        <position position="290"/>
    </location>
    <ligand>
        <name>substrate</name>
    </ligand>
</feature>
<keyword evidence="3 7" id="KW-0521">NADP</keyword>
<dbReference type="Gene3D" id="3.40.718.10">
    <property type="entry name" value="Isopropylmalate Dehydrogenase"/>
    <property type="match status" value="1"/>
</dbReference>
<dbReference type="GO" id="GO:0050570">
    <property type="term" value="F:4-hydroxythreonine-4-phosphate dehydrogenase activity"/>
    <property type="evidence" value="ECO:0007669"/>
    <property type="project" value="UniProtKB-UniRule"/>
</dbReference>
<dbReference type="GO" id="GO:0008615">
    <property type="term" value="P:pyridoxine biosynthetic process"/>
    <property type="evidence" value="ECO:0007669"/>
    <property type="project" value="UniProtKB-UniRule"/>
</dbReference>
<evidence type="ECO:0000313" key="9">
    <source>
        <dbReference type="EMBL" id="SHH77832.1"/>
    </source>
</evidence>
<evidence type="ECO:0000256" key="4">
    <source>
        <dbReference type="ARBA" id="ARBA00023002"/>
    </source>
</evidence>
<keyword evidence="5 7" id="KW-0520">NAD</keyword>
<feature type="binding site" evidence="7">
    <location>
        <position position="218"/>
    </location>
    <ligand>
        <name>a divalent metal cation</name>
        <dbReference type="ChEBI" id="CHEBI:60240"/>
        <note>ligand shared between dimeric partners</note>
    </ligand>
</feature>
<reference evidence="9 10" key="1">
    <citation type="submission" date="2016-11" db="EMBL/GenBank/DDBJ databases">
        <authorList>
            <person name="Jaros S."/>
            <person name="Januszkiewicz K."/>
            <person name="Wedrychowicz H."/>
        </authorList>
    </citation>
    <scope>NUCLEOTIDE SEQUENCE [LARGE SCALE GENOMIC DNA]</scope>
    <source>
        <strain evidence="9 10">DSM 9705</strain>
    </source>
</reference>
<comment type="pathway">
    <text evidence="7">Cofactor biosynthesis; pyridoxine 5'-phosphate biosynthesis; pyridoxine 5'-phosphate from D-erythrose 4-phosphate: step 4/5.</text>
</comment>
<evidence type="ECO:0000256" key="1">
    <source>
        <dbReference type="ARBA" id="ARBA00022490"/>
    </source>
</evidence>
<evidence type="ECO:0000313" key="10">
    <source>
        <dbReference type="Proteomes" id="UP000184139"/>
    </source>
</evidence>
<dbReference type="NCBIfam" id="TIGR00557">
    <property type="entry name" value="pdxA"/>
    <property type="match status" value="1"/>
</dbReference>
<gene>
    <name evidence="7" type="primary">pdxA</name>
    <name evidence="9" type="ORF">SAMN02745124_01845</name>
</gene>
<dbReference type="SUPFAM" id="SSF53659">
    <property type="entry name" value="Isocitrate/Isopropylmalate dehydrogenase-like"/>
    <property type="match status" value="1"/>
</dbReference>
<evidence type="ECO:0000256" key="3">
    <source>
        <dbReference type="ARBA" id="ARBA00022857"/>
    </source>
</evidence>
<feature type="binding site" evidence="7">
    <location>
        <position position="273"/>
    </location>
    <ligand>
        <name>a divalent metal cation</name>
        <dbReference type="ChEBI" id="CHEBI:60240"/>
        <note>ligand shared between dimeric partners</note>
    </ligand>
</feature>
<keyword evidence="1 7" id="KW-0963">Cytoplasm</keyword>
<feature type="binding site" evidence="7">
    <location>
        <position position="144"/>
    </location>
    <ligand>
        <name>substrate</name>
    </ligand>
</feature>
<evidence type="ECO:0000256" key="2">
    <source>
        <dbReference type="ARBA" id="ARBA00022723"/>
    </source>
</evidence>
<protein>
    <recommendedName>
        <fullName evidence="7">4-hydroxythreonine-4-phosphate dehydrogenase</fullName>
        <ecNumber evidence="7">1.1.1.262</ecNumber>
    </recommendedName>
    <alternativeName>
        <fullName evidence="7">4-(phosphohydroxy)-L-threonine dehydrogenase</fullName>
    </alternativeName>
</protein>
<dbReference type="UniPathway" id="UPA00244">
    <property type="reaction ID" value="UER00312"/>
</dbReference>
<dbReference type="GO" id="GO:0051287">
    <property type="term" value="F:NAD binding"/>
    <property type="evidence" value="ECO:0007669"/>
    <property type="project" value="InterPro"/>
</dbReference>
<comment type="cofactor">
    <cofactor evidence="7">
        <name>a divalent metal cation</name>
        <dbReference type="ChEBI" id="CHEBI:60240"/>
    </cofactor>
    <text evidence="7">Binds 1 divalent metal cation per subunit.</text>
</comment>
<dbReference type="GO" id="GO:0005737">
    <property type="term" value="C:cytoplasm"/>
    <property type="evidence" value="ECO:0007669"/>
    <property type="project" value="UniProtKB-SubCell"/>
</dbReference>